<organism evidence="2 3">
    <name type="scientific">Xylocopa violacea</name>
    <name type="common">Violet carpenter bee</name>
    <name type="synonym">Apis violacea</name>
    <dbReference type="NCBI Taxonomy" id="135666"/>
    <lineage>
        <taxon>Eukaryota</taxon>
        <taxon>Metazoa</taxon>
        <taxon>Ecdysozoa</taxon>
        <taxon>Arthropoda</taxon>
        <taxon>Hexapoda</taxon>
        <taxon>Insecta</taxon>
        <taxon>Pterygota</taxon>
        <taxon>Neoptera</taxon>
        <taxon>Endopterygota</taxon>
        <taxon>Hymenoptera</taxon>
        <taxon>Apocrita</taxon>
        <taxon>Aculeata</taxon>
        <taxon>Apoidea</taxon>
        <taxon>Anthophila</taxon>
        <taxon>Apidae</taxon>
        <taxon>Xylocopa</taxon>
        <taxon>Xylocopa</taxon>
    </lineage>
</organism>
<gene>
    <name evidence="2" type="ORF">XYLVIOL_LOCUS4079</name>
</gene>
<evidence type="ECO:0000313" key="3">
    <source>
        <dbReference type="Proteomes" id="UP001642520"/>
    </source>
</evidence>
<evidence type="ECO:0000313" key="2">
    <source>
        <dbReference type="EMBL" id="CAL7939755.1"/>
    </source>
</evidence>
<name>A0ABP1NFJ5_XYLVO</name>
<dbReference type="EMBL" id="CAXAJV020001290">
    <property type="protein sequence ID" value="CAL7939755.1"/>
    <property type="molecule type" value="Genomic_DNA"/>
</dbReference>
<protein>
    <recommendedName>
        <fullName evidence="4">Cyclin-dependent kinase inhibitor 1C-like</fullName>
    </recommendedName>
</protein>
<keyword evidence="1" id="KW-0732">Signal</keyword>
<keyword evidence="3" id="KW-1185">Reference proteome</keyword>
<feature type="signal peptide" evidence="1">
    <location>
        <begin position="1"/>
        <end position="16"/>
    </location>
</feature>
<accession>A0ABP1NFJ5</accession>
<evidence type="ECO:0008006" key="4">
    <source>
        <dbReference type="Google" id="ProtNLM"/>
    </source>
</evidence>
<comment type="caution">
    <text evidence="2">The sequence shown here is derived from an EMBL/GenBank/DDBJ whole genome shotgun (WGS) entry which is preliminary data.</text>
</comment>
<reference evidence="2 3" key="1">
    <citation type="submission" date="2024-08" db="EMBL/GenBank/DDBJ databases">
        <authorList>
            <person name="Will J Nash"/>
            <person name="Angela Man"/>
            <person name="Seanna McTaggart"/>
            <person name="Kendall Baker"/>
            <person name="Tom Barker"/>
            <person name="Leah Catchpole"/>
            <person name="Alex Durrant"/>
            <person name="Karim Gharbi"/>
            <person name="Naomi Irish"/>
            <person name="Gemy Kaithakottil"/>
            <person name="Debby Ku"/>
            <person name="Aaliyah Providence"/>
            <person name="Felix Shaw"/>
            <person name="David Swarbreck"/>
            <person name="Chris Watkins"/>
            <person name="Ann M. McCartney"/>
            <person name="Giulio Formenti"/>
            <person name="Alice Mouton"/>
            <person name="Noel Vella"/>
            <person name="Bjorn M von Reumont"/>
            <person name="Adriana Vella"/>
            <person name="Wilfried Haerty"/>
        </authorList>
    </citation>
    <scope>NUCLEOTIDE SEQUENCE [LARGE SCALE GENOMIC DNA]</scope>
</reference>
<evidence type="ECO:0000256" key="1">
    <source>
        <dbReference type="SAM" id="SignalP"/>
    </source>
</evidence>
<feature type="chain" id="PRO_5046493179" description="Cyclin-dependent kinase inhibitor 1C-like" evidence="1">
    <location>
        <begin position="17"/>
        <end position="139"/>
    </location>
</feature>
<dbReference type="Proteomes" id="UP001642520">
    <property type="component" value="Unassembled WGS sequence"/>
</dbReference>
<sequence length="139" mass="15048">MKFVIVLFAVMAVASAYPGIFSAPVAPPWPAPEAWPAPAPSYVKVAAAPSYYKVASAPLVKVSAPQVHAPEVHQVLQIPQQQSIPPPHPQPLNIKIPHVPTVKIPYQGPKIVQPHLIGVEQYVEPVKIVKAPIAHHPWD</sequence>
<proteinExistence type="predicted"/>